<feature type="transmembrane region" description="Helical" evidence="1">
    <location>
        <begin position="55"/>
        <end position="73"/>
    </location>
</feature>
<evidence type="ECO:0000313" key="2">
    <source>
        <dbReference type="EMBL" id="MFC0392436.1"/>
    </source>
</evidence>
<dbReference type="Pfam" id="PF10710">
    <property type="entry name" value="DUF2512"/>
    <property type="match status" value="1"/>
</dbReference>
<evidence type="ECO:0000256" key="1">
    <source>
        <dbReference type="SAM" id="Phobius"/>
    </source>
</evidence>
<feature type="transmembrane region" description="Helical" evidence="1">
    <location>
        <begin position="85"/>
        <end position="104"/>
    </location>
</feature>
<keyword evidence="3" id="KW-1185">Reference proteome</keyword>
<keyword evidence="1" id="KW-0472">Membrane</keyword>
<evidence type="ECO:0000313" key="3">
    <source>
        <dbReference type="Proteomes" id="UP001589818"/>
    </source>
</evidence>
<feature type="transmembrane region" description="Helical" evidence="1">
    <location>
        <begin position="20"/>
        <end position="43"/>
    </location>
</feature>
<name>A0ABV6J9A8_9BACL</name>
<organism evidence="2 3">
    <name type="scientific">Paenibacillus mendelii</name>
    <dbReference type="NCBI Taxonomy" id="206163"/>
    <lineage>
        <taxon>Bacteria</taxon>
        <taxon>Bacillati</taxon>
        <taxon>Bacillota</taxon>
        <taxon>Bacilli</taxon>
        <taxon>Bacillales</taxon>
        <taxon>Paenibacillaceae</taxon>
        <taxon>Paenibacillus</taxon>
    </lineage>
</organism>
<comment type="caution">
    <text evidence="2">The sequence shown here is derived from an EMBL/GenBank/DDBJ whole genome shotgun (WGS) entry which is preliminary data.</text>
</comment>
<keyword evidence="1" id="KW-0812">Transmembrane</keyword>
<accession>A0ABV6J9A8</accession>
<dbReference type="InterPro" id="IPR019649">
    <property type="entry name" value="DUF2512"/>
</dbReference>
<dbReference type="EMBL" id="JBHLVF010000017">
    <property type="protein sequence ID" value="MFC0392436.1"/>
    <property type="molecule type" value="Genomic_DNA"/>
</dbReference>
<sequence>MKFVLKWVVNSVIVVSLFMYYSDASFVSSVITATLLTIIAYLVGDQLILRFTNNLAATFSDAVLAFVFLWTASYVMNWGLDFSEIFFISLLLGAAEWILHRYVFDDRITAQEPK</sequence>
<dbReference type="RefSeq" id="WP_204819521.1">
    <property type="nucleotide sequence ID" value="NZ_JANHOF010000003.1"/>
</dbReference>
<proteinExistence type="predicted"/>
<gene>
    <name evidence="2" type="ORF">ACFFJ8_13770</name>
</gene>
<reference evidence="2 3" key="1">
    <citation type="submission" date="2024-09" db="EMBL/GenBank/DDBJ databases">
        <authorList>
            <person name="Sun Q."/>
            <person name="Mori K."/>
        </authorList>
    </citation>
    <scope>NUCLEOTIDE SEQUENCE [LARGE SCALE GENOMIC DNA]</scope>
    <source>
        <strain evidence="2 3">CCM 4839</strain>
    </source>
</reference>
<dbReference type="Proteomes" id="UP001589818">
    <property type="component" value="Unassembled WGS sequence"/>
</dbReference>
<keyword evidence="1" id="KW-1133">Transmembrane helix</keyword>
<protein>
    <submittedName>
        <fullName evidence="2">DUF2512 family protein</fullName>
    </submittedName>
</protein>